<evidence type="ECO:0000313" key="7">
    <source>
        <dbReference type="EMBL" id="RYB06714.1"/>
    </source>
</evidence>
<feature type="transmembrane region" description="Helical" evidence="6">
    <location>
        <begin position="294"/>
        <end position="312"/>
    </location>
</feature>
<gene>
    <name evidence="7" type="ORF">D3272_05150</name>
</gene>
<keyword evidence="5 6" id="KW-0472">Membrane</keyword>
<keyword evidence="4 6" id="KW-1133">Transmembrane helix</keyword>
<evidence type="ECO:0000256" key="5">
    <source>
        <dbReference type="ARBA" id="ARBA00023136"/>
    </source>
</evidence>
<keyword evidence="8" id="KW-1185">Reference proteome</keyword>
<dbReference type="PANTHER" id="PTHR32196:SF63">
    <property type="entry name" value="INNER MEMBRANE ABC TRANSPORTER PERMEASE PROTEIN YJFF"/>
    <property type="match status" value="1"/>
</dbReference>
<accession>A0A4Q2RIG9</accession>
<feature type="transmembrane region" description="Helical" evidence="6">
    <location>
        <begin position="95"/>
        <end position="116"/>
    </location>
</feature>
<feature type="transmembrane region" description="Helical" evidence="6">
    <location>
        <begin position="162"/>
        <end position="183"/>
    </location>
</feature>
<keyword evidence="2" id="KW-1003">Cell membrane</keyword>
<dbReference type="Pfam" id="PF02653">
    <property type="entry name" value="BPD_transp_2"/>
    <property type="match status" value="1"/>
</dbReference>
<comment type="caution">
    <text evidence="7">The sequence shown here is derived from an EMBL/GenBank/DDBJ whole genome shotgun (WGS) entry which is preliminary data.</text>
</comment>
<dbReference type="Proteomes" id="UP000289411">
    <property type="component" value="Unassembled WGS sequence"/>
</dbReference>
<keyword evidence="3 6" id="KW-0812">Transmembrane</keyword>
<sequence>MLAALRGRIAAAPWIWSFLGTAATWLVTVSISGGRGGEEIISAALTFSAFTVLVSLGQMMVITTGPGNVDLSIPSVIALSSAVAMLVMDERAGMIVPGLAAAVAAGLAVGGANYGLIRLLRIPPIIATLSSSLVVMSVAIVLGRGLKIKPPQVFADAVTTKVAGVPLLAIVALAAAVAIAFVLERTLYGRTVSAIGQSRRIARLAGLDVERASLLTYMLSGGLAGLTGALIAGFSGGNSLDQGAEYLLLTIAVVVIGGTSVSGGRASVPGIWGAALFMFLIVTMLNASGVSPGLRMLITGLIIIGVIAVGGSERAPR</sequence>
<feature type="transmembrane region" description="Helical" evidence="6">
    <location>
        <begin position="214"/>
        <end position="234"/>
    </location>
</feature>
<dbReference type="InterPro" id="IPR001851">
    <property type="entry name" value="ABC_transp_permease"/>
</dbReference>
<feature type="transmembrane region" description="Helical" evidence="6">
    <location>
        <begin position="43"/>
        <end position="65"/>
    </location>
</feature>
<dbReference type="EMBL" id="QYBC01000003">
    <property type="protein sequence ID" value="RYB06714.1"/>
    <property type="molecule type" value="Genomic_DNA"/>
</dbReference>
<dbReference type="CDD" id="cd06579">
    <property type="entry name" value="TM_PBP1_transp_AraH_like"/>
    <property type="match status" value="1"/>
</dbReference>
<dbReference type="AlphaFoldDB" id="A0A4Q2RIG9"/>
<evidence type="ECO:0000256" key="6">
    <source>
        <dbReference type="SAM" id="Phobius"/>
    </source>
</evidence>
<dbReference type="PANTHER" id="PTHR32196">
    <property type="entry name" value="ABC TRANSPORTER PERMEASE PROTEIN YPHD-RELATED-RELATED"/>
    <property type="match status" value="1"/>
</dbReference>
<feature type="transmembrane region" description="Helical" evidence="6">
    <location>
        <begin position="12"/>
        <end position="31"/>
    </location>
</feature>
<evidence type="ECO:0000256" key="2">
    <source>
        <dbReference type="ARBA" id="ARBA00022475"/>
    </source>
</evidence>
<evidence type="ECO:0000256" key="3">
    <source>
        <dbReference type="ARBA" id="ARBA00022692"/>
    </source>
</evidence>
<protein>
    <submittedName>
        <fullName evidence="7">ABC transporter permease</fullName>
    </submittedName>
</protein>
<dbReference type="OrthoDB" id="8073252at2"/>
<feature type="transmembrane region" description="Helical" evidence="6">
    <location>
        <begin position="270"/>
        <end position="287"/>
    </location>
</feature>
<evidence type="ECO:0000256" key="4">
    <source>
        <dbReference type="ARBA" id="ARBA00022989"/>
    </source>
</evidence>
<proteinExistence type="predicted"/>
<evidence type="ECO:0000313" key="8">
    <source>
        <dbReference type="Proteomes" id="UP000289411"/>
    </source>
</evidence>
<reference evidence="7 8" key="2">
    <citation type="submission" date="2019-02" db="EMBL/GenBank/DDBJ databases">
        <title>'Lichenibacterium ramalinii' gen. nov. sp. nov., 'Lichenibacterium minor' gen. nov. sp. nov.</title>
        <authorList>
            <person name="Pankratov T."/>
        </authorList>
    </citation>
    <scope>NUCLEOTIDE SEQUENCE [LARGE SCALE GENOMIC DNA]</scope>
    <source>
        <strain evidence="7 8">RmlP001</strain>
    </source>
</reference>
<evidence type="ECO:0000256" key="1">
    <source>
        <dbReference type="ARBA" id="ARBA00004651"/>
    </source>
</evidence>
<dbReference type="GO" id="GO:0005886">
    <property type="term" value="C:plasma membrane"/>
    <property type="evidence" value="ECO:0007669"/>
    <property type="project" value="UniProtKB-SubCell"/>
</dbReference>
<organism evidence="7 8">
    <name type="scientific">Lichenibacterium ramalinae</name>
    <dbReference type="NCBI Taxonomy" id="2316527"/>
    <lineage>
        <taxon>Bacteria</taxon>
        <taxon>Pseudomonadati</taxon>
        <taxon>Pseudomonadota</taxon>
        <taxon>Alphaproteobacteria</taxon>
        <taxon>Hyphomicrobiales</taxon>
        <taxon>Lichenihabitantaceae</taxon>
        <taxon>Lichenibacterium</taxon>
    </lineage>
</organism>
<dbReference type="GO" id="GO:0022857">
    <property type="term" value="F:transmembrane transporter activity"/>
    <property type="evidence" value="ECO:0007669"/>
    <property type="project" value="InterPro"/>
</dbReference>
<feature type="transmembrane region" description="Helical" evidence="6">
    <location>
        <begin position="122"/>
        <end position="142"/>
    </location>
</feature>
<comment type="subcellular location">
    <subcellularLocation>
        <location evidence="1">Cell membrane</location>
        <topology evidence="1">Multi-pass membrane protein</topology>
    </subcellularLocation>
</comment>
<feature type="transmembrane region" description="Helical" evidence="6">
    <location>
        <begin position="246"/>
        <end position="264"/>
    </location>
</feature>
<reference evidence="7 8" key="1">
    <citation type="submission" date="2018-09" db="EMBL/GenBank/DDBJ databases">
        <authorList>
            <person name="Grouzdev D.S."/>
            <person name="Krutkina M.S."/>
        </authorList>
    </citation>
    <scope>NUCLEOTIDE SEQUENCE [LARGE SCALE GENOMIC DNA]</scope>
    <source>
        <strain evidence="7 8">RmlP001</strain>
    </source>
</reference>
<name>A0A4Q2RIG9_9HYPH</name>